<organism evidence="1 2">
    <name type="scientific">Cryptosporidium xiaoi</name>
    <dbReference type="NCBI Taxonomy" id="659607"/>
    <lineage>
        <taxon>Eukaryota</taxon>
        <taxon>Sar</taxon>
        <taxon>Alveolata</taxon>
        <taxon>Apicomplexa</taxon>
        <taxon>Conoidasida</taxon>
        <taxon>Coccidia</taxon>
        <taxon>Eucoccidiorida</taxon>
        <taxon>Eimeriorina</taxon>
        <taxon>Cryptosporidiidae</taxon>
        <taxon>Cryptosporidium</taxon>
    </lineage>
</organism>
<reference evidence="1 2" key="1">
    <citation type="submission" date="2023-10" db="EMBL/GenBank/DDBJ databases">
        <title>Comparative genomics analysis reveals potential genetic determinants of host preference in Cryptosporidium xiaoi.</title>
        <authorList>
            <person name="Xiao L."/>
            <person name="Li J."/>
        </authorList>
    </citation>
    <scope>NUCLEOTIDE SEQUENCE [LARGE SCALE GENOMIC DNA]</scope>
    <source>
        <strain evidence="1 2">52996</strain>
    </source>
</reference>
<evidence type="ECO:0000313" key="1">
    <source>
        <dbReference type="EMBL" id="KAK6587642.1"/>
    </source>
</evidence>
<dbReference type="AlphaFoldDB" id="A0AAV9XSP3"/>
<evidence type="ECO:0000313" key="2">
    <source>
        <dbReference type="Proteomes" id="UP001311799"/>
    </source>
</evidence>
<sequence length="130" mass="14944">MWSFVRDFCCNVSENPCMNPYTVDVDWCHIIRNIEAENNPSRANTSRNSKSTEIQSKPCMNSTDINELVNCFIKSALSGVSISIYDQLSQKFISGKYFVNRNLSILTLKSPIHTIIIPFRAVSYYFKLLF</sequence>
<dbReference type="Proteomes" id="UP001311799">
    <property type="component" value="Unassembled WGS sequence"/>
</dbReference>
<keyword evidence="2" id="KW-1185">Reference proteome</keyword>
<name>A0AAV9XSP3_9CRYT</name>
<comment type="caution">
    <text evidence="1">The sequence shown here is derived from an EMBL/GenBank/DDBJ whole genome shotgun (WGS) entry which is preliminary data.</text>
</comment>
<proteinExistence type="predicted"/>
<dbReference type="EMBL" id="JAWDEY010000036">
    <property type="protein sequence ID" value="KAK6587642.1"/>
    <property type="molecule type" value="Genomic_DNA"/>
</dbReference>
<protein>
    <submittedName>
        <fullName evidence="1">Uncharacterized protein</fullName>
    </submittedName>
</protein>
<accession>A0AAV9XSP3</accession>
<gene>
    <name evidence="1" type="ORF">RS030_81286</name>
</gene>